<evidence type="ECO:0000256" key="1">
    <source>
        <dbReference type="SAM" id="Phobius"/>
    </source>
</evidence>
<sequence length="141" mass="15506">MSKIIYPDPRLFWTKTLVIVLASYLFIPIMALHDAGDLSSLAYAIILVALHLAFLVIYLYKVQVRKLDADYRSVAARVLGLAFCVALLMVVSQFIQADAGQLGKLALVLLLLCVVHTAILFLLMVKTEPSDASSTEKLISP</sequence>
<feature type="transmembrane region" description="Helical" evidence="1">
    <location>
        <begin position="12"/>
        <end position="32"/>
    </location>
</feature>
<keyword evidence="3" id="KW-1185">Reference proteome</keyword>
<reference evidence="2 3" key="1">
    <citation type="journal article" date="2023" name="Commun. Biol.">
        <title>Genome analysis of Parmales, the sister group of diatoms, reveals the evolutionary specialization of diatoms from phago-mixotrophs to photoautotrophs.</title>
        <authorList>
            <person name="Ban H."/>
            <person name="Sato S."/>
            <person name="Yoshikawa S."/>
            <person name="Yamada K."/>
            <person name="Nakamura Y."/>
            <person name="Ichinomiya M."/>
            <person name="Sato N."/>
            <person name="Blanc-Mathieu R."/>
            <person name="Endo H."/>
            <person name="Kuwata A."/>
            <person name="Ogata H."/>
        </authorList>
    </citation>
    <scope>NUCLEOTIDE SEQUENCE [LARGE SCALE GENOMIC DNA]</scope>
</reference>
<feature type="transmembrane region" description="Helical" evidence="1">
    <location>
        <begin position="74"/>
        <end position="95"/>
    </location>
</feature>
<organism evidence="2 3">
    <name type="scientific">Tetraparma gracilis</name>
    <dbReference type="NCBI Taxonomy" id="2962635"/>
    <lineage>
        <taxon>Eukaryota</taxon>
        <taxon>Sar</taxon>
        <taxon>Stramenopiles</taxon>
        <taxon>Ochrophyta</taxon>
        <taxon>Bolidophyceae</taxon>
        <taxon>Parmales</taxon>
        <taxon>Triparmaceae</taxon>
        <taxon>Tetraparma</taxon>
    </lineage>
</organism>
<feature type="transmembrane region" description="Helical" evidence="1">
    <location>
        <begin position="107"/>
        <end position="125"/>
    </location>
</feature>
<keyword evidence="1" id="KW-0472">Membrane</keyword>
<accession>A0ABQ6MRR5</accession>
<keyword evidence="1" id="KW-1133">Transmembrane helix</keyword>
<dbReference type="EMBL" id="BRYB01001677">
    <property type="protein sequence ID" value="GMI30935.1"/>
    <property type="molecule type" value="Genomic_DNA"/>
</dbReference>
<proteinExistence type="predicted"/>
<evidence type="ECO:0000313" key="2">
    <source>
        <dbReference type="EMBL" id="GMI30935.1"/>
    </source>
</evidence>
<protein>
    <submittedName>
        <fullName evidence="2">Uncharacterized protein</fullName>
    </submittedName>
</protein>
<comment type="caution">
    <text evidence="2">The sequence shown here is derived from an EMBL/GenBank/DDBJ whole genome shotgun (WGS) entry which is preliminary data.</text>
</comment>
<evidence type="ECO:0000313" key="3">
    <source>
        <dbReference type="Proteomes" id="UP001165060"/>
    </source>
</evidence>
<gene>
    <name evidence="2" type="ORF">TeGR_g1851</name>
</gene>
<feature type="transmembrane region" description="Helical" evidence="1">
    <location>
        <begin position="38"/>
        <end position="62"/>
    </location>
</feature>
<name>A0ABQ6MRR5_9STRA</name>
<keyword evidence="1" id="KW-0812">Transmembrane</keyword>
<dbReference type="Proteomes" id="UP001165060">
    <property type="component" value="Unassembled WGS sequence"/>
</dbReference>